<name>B7KGY4_GLOC7</name>
<evidence type="ECO:0000256" key="1">
    <source>
        <dbReference type="SAM" id="Coils"/>
    </source>
</evidence>
<keyword evidence="3" id="KW-0812">Transmembrane</keyword>
<dbReference type="RefSeq" id="WP_015957051.1">
    <property type="nucleotide sequence ID" value="NC_011729.1"/>
</dbReference>
<dbReference type="Pfam" id="PF03743">
    <property type="entry name" value="TrbI"/>
    <property type="match status" value="1"/>
</dbReference>
<proteinExistence type="predicted"/>
<feature type="compositionally biased region" description="Polar residues" evidence="2">
    <location>
        <begin position="13"/>
        <end position="25"/>
    </location>
</feature>
<evidence type="ECO:0008006" key="6">
    <source>
        <dbReference type="Google" id="ProtNLM"/>
    </source>
</evidence>
<keyword evidence="3" id="KW-0472">Membrane</keyword>
<keyword evidence="5" id="KW-1185">Reference proteome</keyword>
<keyword evidence="3" id="KW-1133">Transmembrane helix</keyword>
<feature type="compositionally biased region" description="Polar residues" evidence="2">
    <location>
        <begin position="271"/>
        <end position="294"/>
    </location>
</feature>
<dbReference type="HOGENOM" id="CLU_033522_0_0_3"/>
<evidence type="ECO:0000313" key="5">
    <source>
        <dbReference type="Proteomes" id="UP000002384"/>
    </source>
</evidence>
<sequence length="503" mass="54173">MNSHLNGFKNVSEDLNNNEQVNSSPPINESLEWESRMAQLVGLEIETIAQEQVFEDNSLVLDSLSSQSQDEQIPSSFSSNPFMKLGIVGATTLIIFILAGGFLYQIMNLGHQTPKKKPLPPVTPPENTESRLQNLETEIETLKTQLAFSEQENAIKLAQKTLRTRKQTQVSSTPSSTSIPPSKNPTPAQIKTVYVPKIVTVEKIVKVPQPVPQSSPKPPSPPLPPPQNKVNPSPSPPLPPPVSPPQTRVNQPVRPPVPVSNPNPVPASPQTPSIPRTTPVQHSSPQSPKTLPVGTSAQAVLATAVFGESSRPNNSDQEANVFVVILQEPLKTSDGEVALPPDTQVLTKISSLNDKGLLYLSGTKVIWENNGNLVEKPLPQGSIGIRSGKGKPLLAKKFPSHSGSIATMDMSLFVLGGLGKVAQLFNRTESEVVTTNVGGTVITNNNNAPNMAAGALEGGLTSVIPQITQRNQQAMAEMLQRTNIWFLPAGTEVEIYINQPLQF</sequence>
<feature type="region of interest" description="Disordered" evidence="2">
    <location>
        <begin position="161"/>
        <end position="190"/>
    </location>
</feature>
<reference evidence="5" key="1">
    <citation type="journal article" date="2011" name="MBio">
        <title>Novel metabolic attributes of the genus Cyanothece, comprising a group of unicellular nitrogen-fixing Cyanobacteria.</title>
        <authorList>
            <person name="Bandyopadhyay A."/>
            <person name="Elvitigala T."/>
            <person name="Welsh E."/>
            <person name="Stockel J."/>
            <person name="Liberton M."/>
            <person name="Min H."/>
            <person name="Sherman L.A."/>
            <person name="Pakrasi H.B."/>
        </authorList>
    </citation>
    <scope>NUCLEOTIDE SEQUENCE [LARGE SCALE GENOMIC DNA]</scope>
    <source>
        <strain evidence="5">PCC 7424</strain>
    </source>
</reference>
<dbReference type="Proteomes" id="UP000002384">
    <property type="component" value="Chromosome"/>
</dbReference>
<keyword evidence="1" id="KW-0175">Coiled coil</keyword>
<dbReference type="eggNOG" id="COG3266">
    <property type="taxonomic scope" value="Bacteria"/>
</dbReference>
<feature type="compositionally biased region" description="Pro residues" evidence="2">
    <location>
        <begin position="209"/>
        <end position="244"/>
    </location>
</feature>
<organism evidence="4 5">
    <name type="scientific">Gloeothece citriformis (strain PCC 7424)</name>
    <name type="common">Cyanothece sp. (strain PCC 7424)</name>
    <dbReference type="NCBI Taxonomy" id="65393"/>
    <lineage>
        <taxon>Bacteria</taxon>
        <taxon>Bacillati</taxon>
        <taxon>Cyanobacteriota</taxon>
        <taxon>Cyanophyceae</taxon>
        <taxon>Oscillatoriophycideae</taxon>
        <taxon>Chroococcales</taxon>
        <taxon>Aphanothecaceae</taxon>
        <taxon>Gloeothece</taxon>
        <taxon>Gloeothece citriformis</taxon>
    </lineage>
</organism>
<dbReference type="AlphaFoldDB" id="B7KGY4"/>
<feature type="coiled-coil region" evidence="1">
    <location>
        <begin position="125"/>
        <end position="152"/>
    </location>
</feature>
<feature type="region of interest" description="Disordered" evidence="2">
    <location>
        <begin position="1"/>
        <end position="25"/>
    </location>
</feature>
<evidence type="ECO:0000313" key="4">
    <source>
        <dbReference type="EMBL" id="ACK73471.1"/>
    </source>
</evidence>
<protein>
    <recommendedName>
        <fullName evidence="6">Conjugation TrbI family protein</fullName>
    </recommendedName>
</protein>
<feature type="compositionally biased region" description="Low complexity" evidence="2">
    <location>
        <begin position="171"/>
        <end position="187"/>
    </location>
</feature>
<evidence type="ECO:0000256" key="2">
    <source>
        <dbReference type="SAM" id="MobiDB-lite"/>
    </source>
</evidence>
<evidence type="ECO:0000256" key="3">
    <source>
        <dbReference type="SAM" id="Phobius"/>
    </source>
</evidence>
<dbReference type="EMBL" id="CP001291">
    <property type="protein sequence ID" value="ACK73471.1"/>
    <property type="molecule type" value="Genomic_DNA"/>
</dbReference>
<dbReference type="InterPro" id="IPR005498">
    <property type="entry name" value="T4SS_VirB10/TraB/TrbI"/>
</dbReference>
<dbReference type="STRING" id="65393.PCC7424_5120"/>
<accession>B7KGY4</accession>
<gene>
    <name evidence="4" type="ordered locus">PCC7424_5120</name>
</gene>
<feature type="transmembrane region" description="Helical" evidence="3">
    <location>
        <begin position="85"/>
        <end position="107"/>
    </location>
</feature>
<feature type="region of interest" description="Disordered" evidence="2">
    <location>
        <begin position="209"/>
        <end position="294"/>
    </location>
</feature>
<dbReference type="OrthoDB" id="529757at2"/>
<dbReference type="KEGG" id="cyc:PCC7424_5120"/>
<feature type="compositionally biased region" description="Pro residues" evidence="2">
    <location>
        <begin position="253"/>
        <end position="269"/>
    </location>
</feature>